<dbReference type="EMBL" id="VSRR010008557">
    <property type="protein sequence ID" value="MPC48916.1"/>
    <property type="molecule type" value="Genomic_DNA"/>
</dbReference>
<evidence type="ECO:0000313" key="1">
    <source>
        <dbReference type="EMBL" id="MPC48916.1"/>
    </source>
</evidence>
<organism evidence="1 2">
    <name type="scientific">Portunus trituberculatus</name>
    <name type="common">Swimming crab</name>
    <name type="synonym">Neptunus trituberculatus</name>
    <dbReference type="NCBI Taxonomy" id="210409"/>
    <lineage>
        <taxon>Eukaryota</taxon>
        <taxon>Metazoa</taxon>
        <taxon>Ecdysozoa</taxon>
        <taxon>Arthropoda</taxon>
        <taxon>Crustacea</taxon>
        <taxon>Multicrustacea</taxon>
        <taxon>Malacostraca</taxon>
        <taxon>Eumalacostraca</taxon>
        <taxon>Eucarida</taxon>
        <taxon>Decapoda</taxon>
        <taxon>Pleocyemata</taxon>
        <taxon>Brachyura</taxon>
        <taxon>Eubrachyura</taxon>
        <taxon>Portunoidea</taxon>
        <taxon>Portunidae</taxon>
        <taxon>Portuninae</taxon>
        <taxon>Portunus</taxon>
    </lineage>
</organism>
<dbReference type="AlphaFoldDB" id="A0A5B7FTQ9"/>
<proteinExistence type="predicted"/>
<reference evidence="1 2" key="1">
    <citation type="submission" date="2019-05" db="EMBL/GenBank/DDBJ databases">
        <title>Another draft genome of Portunus trituberculatus and its Hox gene families provides insights of decapod evolution.</title>
        <authorList>
            <person name="Jeong J.-H."/>
            <person name="Song I."/>
            <person name="Kim S."/>
            <person name="Choi T."/>
            <person name="Kim D."/>
            <person name="Ryu S."/>
            <person name="Kim W."/>
        </authorList>
    </citation>
    <scope>NUCLEOTIDE SEQUENCE [LARGE SCALE GENOMIC DNA]</scope>
    <source>
        <tissue evidence="1">Muscle</tissue>
    </source>
</reference>
<evidence type="ECO:0000313" key="2">
    <source>
        <dbReference type="Proteomes" id="UP000324222"/>
    </source>
</evidence>
<dbReference type="Proteomes" id="UP000324222">
    <property type="component" value="Unassembled WGS sequence"/>
</dbReference>
<name>A0A5B7FTQ9_PORTR</name>
<protein>
    <submittedName>
        <fullName evidence="1">Uncharacterized protein</fullName>
    </submittedName>
</protein>
<comment type="caution">
    <text evidence="1">The sequence shown here is derived from an EMBL/GenBank/DDBJ whole genome shotgun (WGS) entry which is preliminary data.</text>
</comment>
<gene>
    <name evidence="1" type="ORF">E2C01_042702</name>
</gene>
<sequence length="63" mass="7264">MNFFLVKHSHHLEGLPSGVLKTRSHTLRPVSCRSCWRYCCINSAIQLPTMVEETQHDSPPRQC</sequence>
<accession>A0A5B7FTQ9</accession>
<keyword evidence="2" id="KW-1185">Reference proteome</keyword>